<dbReference type="InterPro" id="IPR051541">
    <property type="entry name" value="PTS_SugarTrans_NitroReg"/>
</dbReference>
<keyword evidence="3" id="KW-1185">Reference proteome</keyword>
<keyword evidence="2" id="KW-0813">Transport</keyword>
<dbReference type="Proteomes" id="UP000676194">
    <property type="component" value="Chromosome"/>
</dbReference>
<dbReference type="PROSITE" id="PS51094">
    <property type="entry name" value="PTS_EIIA_TYPE_2"/>
    <property type="match status" value="1"/>
</dbReference>
<gene>
    <name evidence="2" type="ORF">KIH39_13475</name>
</gene>
<proteinExistence type="predicted"/>
<name>A0A8E6B0Z7_9BACT</name>
<dbReference type="CDD" id="cd00211">
    <property type="entry name" value="PTS_IIA_fru"/>
    <property type="match status" value="1"/>
</dbReference>
<evidence type="ECO:0000313" key="2">
    <source>
        <dbReference type="EMBL" id="QVL29880.1"/>
    </source>
</evidence>
<dbReference type="PANTHER" id="PTHR47738">
    <property type="entry name" value="PTS SYSTEM FRUCTOSE-LIKE EIIA COMPONENT-RELATED"/>
    <property type="match status" value="1"/>
</dbReference>
<feature type="domain" description="PTS EIIA type-2" evidence="1">
    <location>
        <begin position="5"/>
        <end position="151"/>
    </location>
</feature>
<dbReference type="InterPro" id="IPR002178">
    <property type="entry name" value="PTS_EIIA_type-2_dom"/>
</dbReference>
<reference evidence="2" key="1">
    <citation type="submission" date="2021-05" db="EMBL/GenBank/DDBJ databases">
        <title>Complete genome sequence of the cellulolytic planctomycete Telmatocola sphagniphila SP2T and characterization of the first cellulase from planctomycetes.</title>
        <authorList>
            <person name="Rakitin A.L."/>
            <person name="Beletsky A.V."/>
            <person name="Naumoff D.G."/>
            <person name="Kulichevskaya I.S."/>
            <person name="Mardanov A.V."/>
            <person name="Ravin N.V."/>
            <person name="Dedysh S.N."/>
        </authorList>
    </citation>
    <scope>NUCLEOTIDE SEQUENCE</scope>
    <source>
        <strain evidence="2">SP2T</strain>
    </source>
</reference>
<dbReference type="RefSeq" id="WP_213493762.1">
    <property type="nucleotide sequence ID" value="NZ_CP074694.1"/>
</dbReference>
<accession>A0A8E6B0Z7</accession>
<sequence length="152" mass="16812">MRMSSFIVKDAIVPRLKEANKEGVLREMVSSLVKAGQIREEEIPEIVSGVMRREALGSTGIGRHIAIPHSKHVGVTQLIGTLAISQIGIPFESIDGEPVYVLVLLISPPNKPGEHLRALECVVRPMKEDKFVDELRNAKSIEEIWAIIDRGN</sequence>
<dbReference type="EMBL" id="CP074694">
    <property type="protein sequence ID" value="QVL29880.1"/>
    <property type="molecule type" value="Genomic_DNA"/>
</dbReference>
<keyword evidence="2" id="KW-0762">Sugar transport</keyword>
<dbReference type="Pfam" id="PF00359">
    <property type="entry name" value="PTS_EIIA_2"/>
    <property type="match status" value="1"/>
</dbReference>
<dbReference type="SUPFAM" id="SSF55804">
    <property type="entry name" value="Phoshotransferase/anion transport protein"/>
    <property type="match status" value="1"/>
</dbReference>
<protein>
    <submittedName>
        <fullName evidence="2">PTS sugar transporter subunit IIA</fullName>
    </submittedName>
</protein>
<evidence type="ECO:0000259" key="1">
    <source>
        <dbReference type="PROSITE" id="PS51094"/>
    </source>
</evidence>
<dbReference type="Gene3D" id="3.40.930.10">
    <property type="entry name" value="Mannitol-specific EII, Chain A"/>
    <property type="match status" value="1"/>
</dbReference>
<dbReference type="PANTHER" id="PTHR47738:SF2">
    <property type="entry name" value="PTS SYSTEM FRUCTOSE-LIKE EIIA COMPONENT"/>
    <property type="match status" value="1"/>
</dbReference>
<dbReference type="AlphaFoldDB" id="A0A8E6B0Z7"/>
<dbReference type="InterPro" id="IPR016152">
    <property type="entry name" value="PTrfase/Anion_transptr"/>
</dbReference>
<dbReference type="KEGG" id="tsph:KIH39_13475"/>
<organism evidence="2 3">
    <name type="scientific">Telmatocola sphagniphila</name>
    <dbReference type="NCBI Taxonomy" id="1123043"/>
    <lineage>
        <taxon>Bacteria</taxon>
        <taxon>Pseudomonadati</taxon>
        <taxon>Planctomycetota</taxon>
        <taxon>Planctomycetia</taxon>
        <taxon>Gemmatales</taxon>
        <taxon>Gemmataceae</taxon>
    </lineage>
</organism>
<evidence type="ECO:0000313" key="3">
    <source>
        <dbReference type="Proteomes" id="UP000676194"/>
    </source>
</evidence>